<dbReference type="CDD" id="cd02238">
    <property type="entry name" value="cupin_KdgF"/>
    <property type="match status" value="1"/>
</dbReference>
<dbReference type="HOGENOM" id="CLU_134269_1_1_10"/>
<keyword evidence="3" id="KW-1185">Reference proteome</keyword>
<dbReference type="InterPro" id="IPR011051">
    <property type="entry name" value="RmlC_Cupin_sf"/>
</dbReference>
<dbReference type="Proteomes" id="UP000002297">
    <property type="component" value="Chromosome"/>
</dbReference>
<dbReference type="InterPro" id="IPR014710">
    <property type="entry name" value="RmlC-like_jellyroll"/>
</dbReference>
<reference evidence="2 3" key="1">
    <citation type="journal article" date="2010" name="J. Bacteriol.">
        <title>The complete genome sequence of Croceibacter atlanticus HTCC2559T.</title>
        <authorList>
            <person name="Oh H.M."/>
            <person name="Kang I."/>
            <person name="Ferriera S."/>
            <person name="Giovannoni S.J."/>
            <person name="Cho J.C."/>
        </authorList>
    </citation>
    <scope>NUCLEOTIDE SEQUENCE [LARGE SCALE GENOMIC DNA]</scope>
    <source>
        <strain evidence="3">ATCC BAA-628 / HTCC2559 / KCTC 12090</strain>
    </source>
</reference>
<gene>
    <name evidence="2" type="ordered locus">CA2559_11503</name>
</gene>
<dbReference type="PANTHER" id="PTHR40112:SF1">
    <property type="entry name" value="H2HPP ISOMERASE"/>
    <property type="match status" value="1"/>
</dbReference>
<dbReference type="EMBL" id="CP002046">
    <property type="protein sequence ID" value="EAP86659.1"/>
    <property type="molecule type" value="Genomic_DNA"/>
</dbReference>
<evidence type="ECO:0000259" key="1">
    <source>
        <dbReference type="Pfam" id="PF07883"/>
    </source>
</evidence>
<dbReference type="Pfam" id="PF07883">
    <property type="entry name" value="Cupin_2"/>
    <property type="match status" value="1"/>
</dbReference>
<dbReference type="Gene3D" id="2.60.120.10">
    <property type="entry name" value="Jelly Rolls"/>
    <property type="match status" value="1"/>
</dbReference>
<dbReference type="InterPro" id="IPR052535">
    <property type="entry name" value="Bacilysin_H2HPP_isomerase"/>
</dbReference>
<feature type="domain" description="Cupin type-2" evidence="1">
    <location>
        <begin position="56"/>
        <end position="115"/>
    </location>
</feature>
<dbReference type="KEGG" id="cat:CA2559_11503"/>
<proteinExistence type="predicted"/>
<protein>
    <submittedName>
        <fullName evidence="2">Putative pectin degradation protein</fullName>
    </submittedName>
</protein>
<dbReference type="AlphaFoldDB" id="A3UA23"/>
<name>A3UA23_CROAH</name>
<sequence length="130" mass="14684">MVRTILIQLNNMENTKKTFGSSKKFINGNALEWETVGEGVKRKIMGYDDKIMLVKVHFDEGGIGQMHEHYHSQVTYVESGAFEVTIDGKTELLKGGDSFYIPPHDMHGAICKESGVLIDVFSPIREDFME</sequence>
<organism evidence="2 3">
    <name type="scientific">Croceibacter atlanticus (strain ATCC BAA-628 / JCM 21780 / CIP 108009 / IAM 15332 / KCTC 12090 / HTCC2559)</name>
    <dbReference type="NCBI Taxonomy" id="216432"/>
    <lineage>
        <taxon>Bacteria</taxon>
        <taxon>Pseudomonadati</taxon>
        <taxon>Bacteroidota</taxon>
        <taxon>Flavobacteriia</taxon>
        <taxon>Flavobacteriales</taxon>
        <taxon>Flavobacteriaceae</taxon>
        <taxon>Croceibacter</taxon>
    </lineage>
</organism>
<dbReference type="SUPFAM" id="SSF51182">
    <property type="entry name" value="RmlC-like cupins"/>
    <property type="match status" value="1"/>
</dbReference>
<dbReference type="InterPro" id="IPR013096">
    <property type="entry name" value="Cupin_2"/>
</dbReference>
<dbReference type="eggNOG" id="COG1917">
    <property type="taxonomic scope" value="Bacteria"/>
</dbReference>
<dbReference type="STRING" id="216432.CA2559_11503"/>
<evidence type="ECO:0000313" key="2">
    <source>
        <dbReference type="EMBL" id="EAP86659.1"/>
    </source>
</evidence>
<evidence type="ECO:0000313" key="3">
    <source>
        <dbReference type="Proteomes" id="UP000002297"/>
    </source>
</evidence>
<accession>A3UA23</accession>
<dbReference type="PANTHER" id="PTHR40112">
    <property type="entry name" value="H2HPP ISOMERASE"/>
    <property type="match status" value="1"/>
</dbReference>